<dbReference type="HAMAP" id="MF_00165">
    <property type="entry name" value="Thymidylate_kinase"/>
    <property type="match status" value="1"/>
</dbReference>
<dbReference type="GO" id="GO:0006227">
    <property type="term" value="P:dUDP biosynthetic process"/>
    <property type="evidence" value="ECO:0007669"/>
    <property type="project" value="TreeGrafter"/>
</dbReference>
<evidence type="ECO:0000256" key="3">
    <source>
        <dbReference type="ARBA" id="ARBA00022679"/>
    </source>
</evidence>
<evidence type="ECO:0000256" key="4">
    <source>
        <dbReference type="ARBA" id="ARBA00022727"/>
    </source>
</evidence>
<evidence type="ECO:0000259" key="9">
    <source>
        <dbReference type="Pfam" id="PF02223"/>
    </source>
</evidence>
<dbReference type="GO" id="GO:0006235">
    <property type="term" value="P:dTTP biosynthetic process"/>
    <property type="evidence" value="ECO:0007669"/>
    <property type="project" value="TreeGrafter"/>
</dbReference>
<reference evidence="10" key="1">
    <citation type="submission" date="2013-08" db="EMBL/GenBank/DDBJ databases">
        <authorList>
            <person name="Mendez C."/>
            <person name="Richter M."/>
            <person name="Ferrer M."/>
            <person name="Sanchez J."/>
        </authorList>
    </citation>
    <scope>NUCLEOTIDE SEQUENCE</scope>
</reference>
<dbReference type="Pfam" id="PF02223">
    <property type="entry name" value="Thymidylate_kin"/>
    <property type="match status" value="1"/>
</dbReference>
<dbReference type="EMBL" id="AUZY01009002">
    <property type="protein sequence ID" value="EQD44041.1"/>
    <property type="molecule type" value="Genomic_DNA"/>
</dbReference>
<dbReference type="Gene3D" id="3.40.50.300">
    <property type="entry name" value="P-loop containing nucleotide triphosphate hydrolases"/>
    <property type="match status" value="1"/>
</dbReference>
<evidence type="ECO:0000256" key="5">
    <source>
        <dbReference type="ARBA" id="ARBA00022741"/>
    </source>
</evidence>
<keyword evidence="6 10" id="KW-0418">Kinase</keyword>
<dbReference type="GO" id="GO:0005737">
    <property type="term" value="C:cytoplasm"/>
    <property type="evidence" value="ECO:0007669"/>
    <property type="project" value="TreeGrafter"/>
</dbReference>
<evidence type="ECO:0000256" key="1">
    <source>
        <dbReference type="ARBA" id="ARBA00009776"/>
    </source>
</evidence>
<dbReference type="InterPro" id="IPR018094">
    <property type="entry name" value="Thymidylate_kinase"/>
</dbReference>
<keyword evidence="5" id="KW-0547">Nucleotide-binding</keyword>
<name>T0Z7Q6_9ZZZZ</name>
<dbReference type="InterPro" id="IPR039430">
    <property type="entry name" value="Thymidylate_kin-like_dom"/>
</dbReference>
<keyword evidence="3 10" id="KW-0808">Transferase</keyword>
<reference evidence="10" key="2">
    <citation type="journal article" date="2014" name="ISME J.">
        <title>Microbial stratification in low pH oxic and suboxic macroscopic growths along an acid mine drainage.</title>
        <authorList>
            <person name="Mendez-Garcia C."/>
            <person name="Mesa V."/>
            <person name="Sprenger R.R."/>
            <person name="Richter M."/>
            <person name="Diez M.S."/>
            <person name="Solano J."/>
            <person name="Bargiela R."/>
            <person name="Golyshina O.V."/>
            <person name="Manteca A."/>
            <person name="Ramos J.L."/>
            <person name="Gallego J.R."/>
            <person name="Llorente I."/>
            <person name="Martins Dos Santos V.A."/>
            <person name="Jensen O.N."/>
            <person name="Pelaez A.I."/>
            <person name="Sanchez J."/>
            <person name="Ferrer M."/>
        </authorList>
    </citation>
    <scope>NUCLEOTIDE SEQUENCE</scope>
</reference>
<dbReference type="InterPro" id="IPR018095">
    <property type="entry name" value="Thymidylate_kin_CS"/>
</dbReference>
<dbReference type="EC" id="2.7.4.9" evidence="2"/>
<feature type="domain" description="Thymidylate kinase-like" evidence="9">
    <location>
        <begin position="14"/>
        <end position="190"/>
    </location>
</feature>
<evidence type="ECO:0000256" key="6">
    <source>
        <dbReference type="ARBA" id="ARBA00022777"/>
    </source>
</evidence>
<protein>
    <recommendedName>
        <fullName evidence="2">dTMP kinase</fullName>
        <ecNumber evidence="2">2.7.4.9</ecNumber>
    </recommendedName>
</protein>
<evidence type="ECO:0000256" key="2">
    <source>
        <dbReference type="ARBA" id="ARBA00012980"/>
    </source>
</evidence>
<evidence type="ECO:0000256" key="7">
    <source>
        <dbReference type="ARBA" id="ARBA00022840"/>
    </source>
</evidence>
<sequence length="212" mass="24185">MKRNAPHRAWYVAFEGIDGAGKSTVVRRVASRLRREGLRVLTRREPASAELNRKAQAASVQDPWTGAVYFTLDRYLARPDLERDLRTASVVLTDRSYWSTLAYQGSALAPERQRTLAGLQTHATVEPDQVILIDLDPVEAMRRVGSRASAKSPLERRRTLERVARTYRRFARRNGWLVVDARSPAREVANAAARSIRNKLAARSRTRPRRRR</sequence>
<dbReference type="PANTHER" id="PTHR10344:SF4">
    <property type="entry name" value="UMP-CMP KINASE 2, MITOCHONDRIAL"/>
    <property type="match status" value="1"/>
</dbReference>
<comment type="catalytic activity">
    <reaction evidence="8">
        <text>dTMP + ATP = dTDP + ADP</text>
        <dbReference type="Rhea" id="RHEA:13517"/>
        <dbReference type="ChEBI" id="CHEBI:30616"/>
        <dbReference type="ChEBI" id="CHEBI:58369"/>
        <dbReference type="ChEBI" id="CHEBI:63528"/>
        <dbReference type="ChEBI" id="CHEBI:456216"/>
        <dbReference type="EC" id="2.7.4.9"/>
    </reaction>
</comment>
<dbReference type="GO" id="GO:0005524">
    <property type="term" value="F:ATP binding"/>
    <property type="evidence" value="ECO:0007669"/>
    <property type="project" value="UniProtKB-KW"/>
</dbReference>
<dbReference type="NCBIfam" id="TIGR00041">
    <property type="entry name" value="DTMP_kinase"/>
    <property type="match status" value="1"/>
</dbReference>
<comment type="caution">
    <text evidence="10">The sequence shown here is derived from an EMBL/GenBank/DDBJ whole genome shotgun (WGS) entry which is preliminary data.</text>
</comment>
<evidence type="ECO:0000313" key="10">
    <source>
        <dbReference type="EMBL" id="EQD44041.1"/>
    </source>
</evidence>
<dbReference type="InterPro" id="IPR027417">
    <property type="entry name" value="P-loop_NTPase"/>
</dbReference>
<gene>
    <name evidence="10" type="ORF">B1B_13663</name>
</gene>
<dbReference type="CDD" id="cd01672">
    <property type="entry name" value="TMPK"/>
    <property type="match status" value="1"/>
</dbReference>
<dbReference type="PROSITE" id="PS01331">
    <property type="entry name" value="THYMIDYLATE_KINASE"/>
    <property type="match status" value="1"/>
</dbReference>
<dbReference type="GO" id="GO:0006233">
    <property type="term" value="P:dTDP biosynthetic process"/>
    <property type="evidence" value="ECO:0007669"/>
    <property type="project" value="InterPro"/>
</dbReference>
<organism evidence="10">
    <name type="scientific">mine drainage metagenome</name>
    <dbReference type="NCBI Taxonomy" id="410659"/>
    <lineage>
        <taxon>unclassified sequences</taxon>
        <taxon>metagenomes</taxon>
        <taxon>ecological metagenomes</taxon>
    </lineage>
</organism>
<dbReference type="AlphaFoldDB" id="T0Z7Q6"/>
<dbReference type="PANTHER" id="PTHR10344">
    <property type="entry name" value="THYMIDYLATE KINASE"/>
    <property type="match status" value="1"/>
</dbReference>
<accession>T0Z7Q6</accession>
<dbReference type="SUPFAM" id="SSF52540">
    <property type="entry name" value="P-loop containing nucleoside triphosphate hydrolases"/>
    <property type="match status" value="1"/>
</dbReference>
<comment type="similarity">
    <text evidence="1">Belongs to the thymidylate kinase family.</text>
</comment>
<keyword evidence="4" id="KW-0545">Nucleotide biosynthesis</keyword>
<keyword evidence="7" id="KW-0067">ATP-binding</keyword>
<evidence type="ECO:0000256" key="8">
    <source>
        <dbReference type="ARBA" id="ARBA00048743"/>
    </source>
</evidence>
<dbReference type="GO" id="GO:0004798">
    <property type="term" value="F:dTMP kinase activity"/>
    <property type="evidence" value="ECO:0007669"/>
    <property type="project" value="UniProtKB-EC"/>
</dbReference>
<proteinExistence type="inferred from homology"/>